<accession>A0ACC5XW31</accession>
<keyword evidence="2" id="KW-1185">Reference proteome</keyword>
<name>A0ACC5XW31_PANGG</name>
<evidence type="ECO:0000313" key="1">
    <source>
        <dbReference type="EMBL" id="MCI4395106.1"/>
    </source>
</evidence>
<sequence>MLYKYEQLTQMKSAFQTKMQRQHELSESCSLSALQARLKVAAHQAEEESEETAENFLEGKTEIDDFLTSFMEKRTLCHSRRAKEEKLQQAISMHGQFPSSH</sequence>
<reference evidence="1 2" key="1">
    <citation type="journal article" date="2022" name="bioRxiv">
        <title>An ancient truncated duplication of the anti-Mullerian hormone receptor type 2 gene is a potential conserved master sex determinant in the Pangasiidae catfish family.</title>
        <authorList>
            <person name="Wen M."/>
            <person name="Pan Q."/>
            <person name="Jouanno E."/>
            <person name="Montfort J."/>
            <person name="Zahm M."/>
            <person name="Cabau C."/>
            <person name="Klopp C."/>
            <person name="Iampietro C."/>
            <person name="Roques C."/>
            <person name="Bouchez O."/>
            <person name="Castinel A."/>
            <person name="Donnadieu C."/>
            <person name="Parrinello H."/>
            <person name="Poncet C."/>
            <person name="Belmonte E."/>
            <person name="Gautier V."/>
            <person name="Avarre J.-C."/>
            <person name="Dugue R."/>
            <person name="Gustiano R."/>
            <person name="Ha T.T.T."/>
            <person name="Campet M."/>
            <person name="Sriphairoj K."/>
            <person name="Ribolli J."/>
            <person name="de Almeida F.L."/>
            <person name="Desvignes T."/>
            <person name="Postlethwait J.H."/>
            <person name="Bucao C.F."/>
            <person name="Robinson-Rechavi M."/>
            <person name="Bobe J."/>
            <person name="Herpin A."/>
            <person name="Guiguen Y."/>
        </authorList>
    </citation>
    <scope>NUCLEOTIDE SEQUENCE [LARGE SCALE GENOMIC DNA]</scope>
    <source>
        <strain evidence="1">YG-Dec2019</strain>
    </source>
</reference>
<protein>
    <submittedName>
        <fullName evidence="1">Uncharacterized protein</fullName>
    </submittedName>
</protein>
<proteinExistence type="predicted"/>
<organism evidence="1 2">
    <name type="scientific">Pangasianodon gigas</name>
    <name type="common">Mekong giant catfish</name>
    <name type="synonym">Pangasius gigas</name>
    <dbReference type="NCBI Taxonomy" id="30993"/>
    <lineage>
        <taxon>Eukaryota</taxon>
        <taxon>Metazoa</taxon>
        <taxon>Chordata</taxon>
        <taxon>Craniata</taxon>
        <taxon>Vertebrata</taxon>
        <taxon>Euteleostomi</taxon>
        <taxon>Actinopterygii</taxon>
        <taxon>Neopterygii</taxon>
        <taxon>Teleostei</taxon>
        <taxon>Ostariophysi</taxon>
        <taxon>Siluriformes</taxon>
        <taxon>Pangasiidae</taxon>
        <taxon>Pangasianodon</taxon>
    </lineage>
</organism>
<comment type="caution">
    <text evidence="1">The sequence shown here is derived from an EMBL/GenBank/DDBJ whole genome shotgun (WGS) entry which is preliminary data.</text>
</comment>
<evidence type="ECO:0000313" key="2">
    <source>
        <dbReference type="Proteomes" id="UP000829447"/>
    </source>
</evidence>
<gene>
    <name evidence="1" type="ORF">PGIGA_G00176560</name>
</gene>
<dbReference type="EMBL" id="CM040481">
    <property type="protein sequence ID" value="MCI4395106.1"/>
    <property type="molecule type" value="Genomic_DNA"/>
</dbReference>
<dbReference type="Proteomes" id="UP000829447">
    <property type="component" value="Linkage Group LG28"/>
</dbReference>